<reference evidence="2 3" key="1">
    <citation type="submission" date="2019-06" db="EMBL/GenBank/DDBJ databases">
        <title>Genome sequence of Rhodobacteraceae bacterium D4M1.</title>
        <authorList>
            <person name="Cao J."/>
        </authorList>
    </citation>
    <scope>NUCLEOTIDE SEQUENCE [LARGE SCALE GENOMIC DNA]</scope>
    <source>
        <strain evidence="2 3">D4M1</strain>
    </source>
</reference>
<dbReference type="RefSeq" id="WP_138573267.1">
    <property type="nucleotide sequence ID" value="NZ_CP040818.1"/>
</dbReference>
<proteinExistence type="predicted"/>
<dbReference type="Pfam" id="PF11748">
    <property type="entry name" value="DUF3306"/>
    <property type="match status" value="1"/>
</dbReference>
<dbReference type="EMBL" id="CP040818">
    <property type="protein sequence ID" value="QDL92437.1"/>
    <property type="molecule type" value="Genomic_DNA"/>
</dbReference>
<dbReference type="Proteomes" id="UP000305888">
    <property type="component" value="Chromosome"/>
</dbReference>
<dbReference type="InterPro" id="IPR021735">
    <property type="entry name" value="DUF3306"/>
</dbReference>
<evidence type="ECO:0000313" key="2">
    <source>
        <dbReference type="EMBL" id="QDL92437.1"/>
    </source>
</evidence>
<feature type="region of interest" description="Disordered" evidence="1">
    <location>
        <begin position="146"/>
        <end position="239"/>
    </location>
</feature>
<feature type="compositionally biased region" description="Low complexity" evidence="1">
    <location>
        <begin position="189"/>
        <end position="218"/>
    </location>
</feature>
<feature type="compositionally biased region" description="Low complexity" evidence="1">
    <location>
        <begin position="26"/>
        <end position="47"/>
    </location>
</feature>
<evidence type="ECO:0000313" key="3">
    <source>
        <dbReference type="Proteomes" id="UP000305888"/>
    </source>
</evidence>
<gene>
    <name evidence="2" type="ORF">FDP22_11995</name>
</gene>
<dbReference type="AlphaFoldDB" id="A0A5B8FHP9"/>
<dbReference type="OrthoDB" id="8100830at2"/>
<feature type="region of interest" description="Disordered" evidence="1">
    <location>
        <begin position="1"/>
        <end position="47"/>
    </location>
</feature>
<evidence type="ECO:0000256" key="1">
    <source>
        <dbReference type="SAM" id="MobiDB-lite"/>
    </source>
</evidence>
<sequence>MSTDGGFLDRWSRRKRRAEAPEAEPAEAGPGAPSPPEAVAAPGAEAEAAFPPEATDAEILETLGLPDPDRMQPGDDFSAFMRGAVPRRLRNRALRRLWASNPVLACLDGLNDYEEDFTDAAKVMPGLKTAYKVGRGMLDQMSATLPDTAADTAPDPEDRAAAPDAHTPVDPPEPPRVTRAAPLDAPQSGDAQPGTGAAPAAPDAESAPLLALDTDAAAHPSARRSAMRFRFAPDCSNTS</sequence>
<accession>A0A5B8FHP9</accession>
<dbReference type="KEGG" id="ppru:FDP22_11995"/>
<organism evidence="2 3">
    <name type="scientific">Paroceanicella profunda</name>
    <dbReference type="NCBI Taxonomy" id="2579971"/>
    <lineage>
        <taxon>Bacteria</taxon>
        <taxon>Pseudomonadati</taxon>
        <taxon>Pseudomonadota</taxon>
        <taxon>Alphaproteobacteria</taxon>
        <taxon>Rhodobacterales</taxon>
        <taxon>Paracoccaceae</taxon>
        <taxon>Paroceanicella</taxon>
    </lineage>
</organism>
<protein>
    <submittedName>
        <fullName evidence="2">DUF3306 domain-containing protein</fullName>
    </submittedName>
</protein>
<name>A0A5B8FHP9_9RHOB</name>
<keyword evidence="3" id="KW-1185">Reference proteome</keyword>